<name>A0A5C7IFZ0_9ROSI</name>
<dbReference type="OrthoDB" id="1815128at2759"/>
<organism evidence="2 3">
    <name type="scientific">Acer yangbiense</name>
    <dbReference type="NCBI Taxonomy" id="1000413"/>
    <lineage>
        <taxon>Eukaryota</taxon>
        <taxon>Viridiplantae</taxon>
        <taxon>Streptophyta</taxon>
        <taxon>Embryophyta</taxon>
        <taxon>Tracheophyta</taxon>
        <taxon>Spermatophyta</taxon>
        <taxon>Magnoliopsida</taxon>
        <taxon>eudicotyledons</taxon>
        <taxon>Gunneridae</taxon>
        <taxon>Pentapetalae</taxon>
        <taxon>rosids</taxon>
        <taxon>malvids</taxon>
        <taxon>Sapindales</taxon>
        <taxon>Sapindaceae</taxon>
        <taxon>Hippocastanoideae</taxon>
        <taxon>Acereae</taxon>
        <taxon>Acer</taxon>
    </lineage>
</organism>
<gene>
    <name evidence="2" type="ORF">EZV62_003165</name>
</gene>
<dbReference type="EMBL" id="VAHF01000002">
    <property type="protein sequence ID" value="TXG68230.1"/>
    <property type="molecule type" value="Genomic_DNA"/>
</dbReference>
<accession>A0A5C7IFZ0</accession>
<keyword evidence="1" id="KW-0175">Coiled coil</keyword>
<keyword evidence="3" id="KW-1185">Reference proteome</keyword>
<sequence length="455" mass="53729">MPNRLKSTTPTKMSCSRAEHTTEYLKPTQLFRETMKRTYYMPSAAFTLDCVPVSPHIYHRSTKCRTFFTQILNRAEHQIEYLKPSQLFHETLKRKRDYENPVFLGFSFSKDYAIVTISYYTISRTSIYSEFERDTTLLDKLAEVVRKVKDDPNYGLLGIVIEDNNSIDIHNLMDNLCKKGNFESLKYTCWKHDIESENSAWDRSALGSLFCRETFYYEHERLEVISAENMLLSFVDFCHALYEDEDLEREDKDLEMEDKDEREDRDLEREDSKRKIEYLKPSQFFRETTKRDYQNPVFLGFSFSTEYAIVTISNYPISRARIYREFPIDTTFLGNLTDVVRSVKNDVEKYDLVGIIIDNNKSVDIHNLMDNLCKKGNFKSLKYTCWKNDIGSKNSIYDSLYFSAELMLQKRGASITINFDIERVGAFLDAFNILQREKDEEMEDKEEESEDFDSE</sequence>
<reference evidence="3" key="1">
    <citation type="journal article" date="2019" name="Gigascience">
        <title>De novo genome assembly of the endangered Acer yangbiense, a plant species with extremely small populations endemic to Yunnan Province, China.</title>
        <authorList>
            <person name="Yang J."/>
            <person name="Wariss H.M."/>
            <person name="Tao L."/>
            <person name="Zhang R."/>
            <person name="Yun Q."/>
            <person name="Hollingsworth P."/>
            <person name="Dao Z."/>
            <person name="Luo G."/>
            <person name="Guo H."/>
            <person name="Ma Y."/>
            <person name="Sun W."/>
        </authorList>
    </citation>
    <scope>NUCLEOTIDE SEQUENCE [LARGE SCALE GENOMIC DNA]</scope>
    <source>
        <strain evidence="3">cv. Malutang</strain>
    </source>
</reference>
<protein>
    <submittedName>
        <fullName evidence="2">Uncharacterized protein</fullName>
    </submittedName>
</protein>
<dbReference type="Proteomes" id="UP000323000">
    <property type="component" value="Chromosome 2"/>
</dbReference>
<feature type="coiled-coil region" evidence="1">
    <location>
        <begin position="428"/>
        <end position="455"/>
    </location>
</feature>
<evidence type="ECO:0000313" key="2">
    <source>
        <dbReference type="EMBL" id="TXG68230.1"/>
    </source>
</evidence>
<dbReference type="AlphaFoldDB" id="A0A5C7IFZ0"/>
<comment type="caution">
    <text evidence="2">The sequence shown here is derived from an EMBL/GenBank/DDBJ whole genome shotgun (WGS) entry which is preliminary data.</text>
</comment>
<evidence type="ECO:0000313" key="3">
    <source>
        <dbReference type="Proteomes" id="UP000323000"/>
    </source>
</evidence>
<evidence type="ECO:0000256" key="1">
    <source>
        <dbReference type="SAM" id="Coils"/>
    </source>
</evidence>
<proteinExistence type="predicted"/>